<name>A0A370PYC2_ASPPH</name>
<accession>A0A370PYC2</accession>
<evidence type="ECO:0000313" key="2">
    <source>
        <dbReference type="Proteomes" id="UP000254937"/>
    </source>
</evidence>
<gene>
    <name evidence="1" type="ORF">M752DRAFT_71140</name>
</gene>
<dbReference type="AlphaFoldDB" id="A0A370PYC2"/>
<proteinExistence type="predicted"/>
<dbReference type="Proteomes" id="UP000254937">
    <property type="component" value="Unassembled WGS sequence"/>
</dbReference>
<protein>
    <submittedName>
        <fullName evidence="1">Uncharacterized protein</fullName>
    </submittedName>
</protein>
<keyword evidence="2" id="KW-1185">Reference proteome</keyword>
<dbReference type="EMBL" id="KZ851845">
    <property type="protein sequence ID" value="RDK47189.1"/>
    <property type="molecule type" value="Genomic_DNA"/>
</dbReference>
<evidence type="ECO:0000313" key="1">
    <source>
        <dbReference type="EMBL" id="RDK47189.1"/>
    </source>
</evidence>
<reference evidence="1 2" key="1">
    <citation type="submission" date="2018-07" db="EMBL/GenBank/DDBJ databases">
        <title>Section-level genome sequencing of Aspergillus section Nigri to investigate inter- and intra-species variation.</title>
        <authorList>
            <consortium name="DOE Joint Genome Institute"/>
            <person name="Vesth T.C."/>
            <person name="Nybo J.L."/>
            <person name="Theobald S."/>
            <person name="Frisvad J.C."/>
            <person name="Larsen T.O."/>
            <person name="Nielsen K.F."/>
            <person name="Hoof J.B."/>
            <person name="Brandl J."/>
            <person name="Salamov A."/>
            <person name="Riley R."/>
            <person name="Gladden J.M."/>
            <person name="Phatale P."/>
            <person name="Nielsen M.T."/>
            <person name="Lyhne E.K."/>
            <person name="Kogle M.E."/>
            <person name="Strasser K."/>
            <person name="McDonnell E."/>
            <person name="Barry K."/>
            <person name="Clum A."/>
            <person name="Chen C."/>
            <person name="Nolan M."/>
            <person name="Sandor L."/>
            <person name="Kuo A."/>
            <person name="Lipzen A."/>
            <person name="Hainaut M."/>
            <person name="Drula E."/>
            <person name="Tsang A."/>
            <person name="Magnuson J.K."/>
            <person name="Henrissat B."/>
            <person name="Wiebenga A."/>
            <person name="Simmons B.A."/>
            <person name="Makela M.R."/>
            <person name="De vries R.P."/>
            <person name="Grigoriev I.V."/>
            <person name="Mortensen U.H."/>
            <person name="Baker S.E."/>
            <person name="Andersen M.R."/>
        </authorList>
    </citation>
    <scope>NUCLEOTIDE SEQUENCE [LARGE SCALE GENOMIC DNA]</scope>
    <source>
        <strain evidence="1 2">ATCC 13157</strain>
    </source>
</reference>
<sequence length="144" mass="15275">MRSSRPGASRASQKQRRRVVSEGGVTVIVTASAATPAAARMPVHWRLVAGSCRQAVDVMRRDGRRLAASADLLAGSGACSRLRIGPERLPACPSHPPALISIPAHLGSLLANGSVNPSCADRPNLLALREEFCCRCWDVDTLNP</sequence>
<organism evidence="1 2">
    <name type="scientific">Aspergillus phoenicis ATCC 13157</name>
    <dbReference type="NCBI Taxonomy" id="1353007"/>
    <lineage>
        <taxon>Eukaryota</taxon>
        <taxon>Fungi</taxon>
        <taxon>Dikarya</taxon>
        <taxon>Ascomycota</taxon>
        <taxon>Pezizomycotina</taxon>
        <taxon>Eurotiomycetes</taxon>
        <taxon>Eurotiomycetidae</taxon>
        <taxon>Eurotiales</taxon>
        <taxon>Aspergillaceae</taxon>
        <taxon>Aspergillus</taxon>
    </lineage>
</organism>